<dbReference type="Gramene" id="KGN46704">
    <property type="protein sequence ID" value="KGN46704"/>
    <property type="gene ID" value="Csa_6G124190"/>
</dbReference>
<keyword evidence="4" id="KW-1185">Reference proteome</keyword>
<dbReference type="Proteomes" id="UP000029981">
    <property type="component" value="Chromosome 6"/>
</dbReference>
<evidence type="ECO:0000256" key="1">
    <source>
        <dbReference type="SAM" id="Phobius"/>
    </source>
</evidence>
<feature type="signal peptide" evidence="2">
    <location>
        <begin position="1"/>
        <end position="25"/>
    </location>
</feature>
<name>A0A0A0KCY0_CUCSA</name>
<dbReference type="AlphaFoldDB" id="A0A0A0KCY0"/>
<reference evidence="3 4" key="2">
    <citation type="journal article" date="2009" name="PLoS ONE">
        <title>An integrated genetic and cytogenetic map of the cucumber genome.</title>
        <authorList>
            <person name="Ren Y."/>
            <person name="Zhang Z."/>
            <person name="Liu J."/>
            <person name="Staub J.E."/>
            <person name="Han Y."/>
            <person name="Cheng Z."/>
            <person name="Li X."/>
            <person name="Lu J."/>
            <person name="Miao H."/>
            <person name="Kang H."/>
            <person name="Xie B."/>
            <person name="Gu X."/>
            <person name="Wang X."/>
            <person name="Du Y."/>
            <person name="Jin W."/>
            <person name="Huang S."/>
        </authorList>
    </citation>
    <scope>NUCLEOTIDE SEQUENCE [LARGE SCALE GENOMIC DNA]</scope>
    <source>
        <strain evidence="4">cv. 9930</strain>
    </source>
</reference>
<keyword evidence="1" id="KW-0812">Transmembrane</keyword>
<evidence type="ECO:0008006" key="5">
    <source>
        <dbReference type="Google" id="ProtNLM"/>
    </source>
</evidence>
<accession>A0A0A0KCY0</accession>
<reference evidence="3 4" key="4">
    <citation type="journal article" date="2011" name="BMC Genomics">
        <title>RNA-Seq improves annotation of protein-coding genes in the cucumber genome.</title>
        <authorList>
            <person name="Li Z."/>
            <person name="Zhang Z."/>
            <person name="Yan P."/>
            <person name="Huang S."/>
            <person name="Fei Z."/>
            <person name="Lin K."/>
        </authorList>
    </citation>
    <scope>NUCLEOTIDE SEQUENCE [LARGE SCALE GENOMIC DNA]</scope>
    <source>
        <strain evidence="4">cv. 9930</strain>
    </source>
</reference>
<evidence type="ECO:0000313" key="3">
    <source>
        <dbReference type="EMBL" id="KGN46704.1"/>
    </source>
</evidence>
<reference evidence="3 4" key="1">
    <citation type="journal article" date="2009" name="Nat. Genet.">
        <title>The genome of the cucumber, Cucumis sativus L.</title>
        <authorList>
            <person name="Huang S."/>
            <person name="Li R."/>
            <person name="Zhang Z."/>
            <person name="Li L."/>
            <person name="Gu X."/>
            <person name="Fan W."/>
            <person name="Lucas W.J."/>
            <person name="Wang X."/>
            <person name="Xie B."/>
            <person name="Ni P."/>
            <person name="Ren Y."/>
            <person name="Zhu H."/>
            <person name="Li J."/>
            <person name="Lin K."/>
            <person name="Jin W."/>
            <person name="Fei Z."/>
            <person name="Li G."/>
            <person name="Staub J."/>
            <person name="Kilian A."/>
            <person name="van der Vossen E.A."/>
            <person name="Wu Y."/>
            <person name="Guo J."/>
            <person name="He J."/>
            <person name="Jia Z."/>
            <person name="Ren Y."/>
            <person name="Tian G."/>
            <person name="Lu Y."/>
            <person name="Ruan J."/>
            <person name="Qian W."/>
            <person name="Wang M."/>
            <person name="Huang Q."/>
            <person name="Li B."/>
            <person name="Xuan Z."/>
            <person name="Cao J."/>
            <person name="Asan"/>
            <person name="Wu Z."/>
            <person name="Zhang J."/>
            <person name="Cai Q."/>
            <person name="Bai Y."/>
            <person name="Zhao B."/>
            <person name="Han Y."/>
            <person name="Li Y."/>
            <person name="Li X."/>
            <person name="Wang S."/>
            <person name="Shi Q."/>
            <person name="Liu S."/>
            <person name="Cho W.K."/>
            <person name="Kim J.Y."/>
            <person name="Xu Y."/>
            <person name="Heller-Uszynska K."/>
            <person name="Miao H."/>
            <person name="Cheng Z."/>
            <person name="Zhang S."/>
            <person name="Wu J."/>
            <person name="Yang Y."/>
            <person name="Kang H."/>
            <person name="Li M."/>
            <person name="Liang H."/>
            <person name="Ren X."/>
            <person name="Shi Z."/>
            <person name="Wen M."/>
            <person name="Jian M."/>
            <person name="Yang H."/>
            <person name="Zhang G."/>
            <person name="Yang Z."/>
            <person name="Chen R."/>
            <person name="Liu S."/>
            <person name="Li J."/>
            <person name="Ma L."/>
            <person name="Liu H."/>
            <person name="Zhou Y."/>
            <person name="Zhao J."/>
            <person name="Fang X."/>
            <person name="Li G."/>
            <person name="Fang L."/>
            <person name="Li Y."/>
            <person name="Liu D."/>
            <person name="Zheng H."/>
            <person name="Zhang Y."/>
            <person name="Qin N."/>
            <person name="Li Z."/>
            <person name="Yang G."/>
            <person name="Yang S."/>
            <person name="Bolund L."/>
            <person name="Kristiansen K."/>
            <person name="Zheng H."/>
            <person name="Li S."/>
            <person name="Zhang X."/>
            <person name="Yang H."/>
            <person name="Wang J."/>
            <person name="Sun R."/>
            <person name="Zhang B."/>
            <person name="Jiang S."/>
            <person name="Wang J."/>
            <person name="Du Y."/>
            <person name="Li S."/>
        </authorList>
    </citation>
    <scope>NUCLEOTIDE SEQUENCE [LARGE SCALE GENOMIC DNA]</scope>
    <source>
        <strain evidence="4">cv. 9930</strain>
    </source>
</reference>
<keyword evidence="1" id="KW-0472">Membrane</keyword>
<dbReference type="PANTHER" id="PTHR34558">
    <property type="entry name" value="EXPRESSED PROTEIN"/>
    <property type="match status" value="1"/>
</dbReference>
<proteinExistence type="predicted"/>
<evidence type="ECO:0000256" key="2">
    <source>
        <dbReference type="SAM" id="SignalP"/>
    </source>
</evidence>
<keyword evidence="2" id="KW-0732">Signal</keyword>
<evidence type="ECO:0000313" key="4">
    <source>
        <dbReference type="Proteomes" id="UP000029981"/>
    </source>
</evidence>
<gene>
    <name evidence="3" type="ORF">Csa_6G124190</name>
</gene>
<feature type="transmembrane region" description="Helical" evidence="1">
    <location>
        <begin position="77"/>
        <end position="96"/>
    </location>
</feature>
<keyword evidence="1" id="KW-1133">Transmembrane helix</keyword>
<reference evidence="3 4" key="3">
    <citation type="journal article" date="2010" name="BMC Genomics">
        <title>Transcriptome sequencing and comparative analysis of cucumber flowers with different sex types.</title>
        <authorList>
            <person name="Guo S."/>
            <person name="Zheng Y."/>
            <person name="Joung J.G."/>
            <person name="Liu S."/>
            <person name="Zhang Z."/>
            <person name="Crasta O.R."/>
            <person name="Sobral B.W."/>
            <person name="Xu Y."/>
            <person name="Huang S."/>
            <person name="Fei Z."/>
        </authorList>
    </citation>
    <scope>NUCLEOTIDE SEQUENCE [LARGE SCALE GENOMIC DNA]</scope>
    <source>
        <strain evidence="4">cv. 9930</strain>
    </source>
</reference>
<dbReference type="EMBL" id="CM002927">
    <property type="protein sequence ID" value="KGN46704.1"/>
    <property type="molecule type" value="Genomic_DNA"/>
</dbReference>
<sequence>MAAVVRLALMSLILAGMFFIQLTAANVKEAPMVDTALFFGSKIGKEEAVQGPVVAEGPAIRRLGKHHFHTSVAGGRVLIGSLATAVFAIVFCYIRVTRKPNHVN</sequence>
<organism evidence="3 4">
    <name type="scientific">Cucumis sativus</name>
    <name type="common">Cucumber</name>
    <dbReference type="NCBI Taxonomy" id="3659"/>
    <lineage>
        <taxon>Eukaryota</taxon>
        <taxon>Viridiplantae</taxon>
        <taxon>Streptophyta</taxon>
        <taxon>Embryophyta</taxon>
        <taxon>Tracheophyta</taxon>
        <taxon>Spermatophyta</taxon>
        <taxon>Magnoliopsida</taxon>
        <taxon>eudicotyledons</taxon>
        <taxon>Gunneridae</taxon>
        <taxon>Pentapetalae</taxon>
        <taxon>rosids</taxon>
        <taxon>fabids</taxon>
        <taxon>Cucurbitales</taxon>
        <taxon>Cucurbitaceae</taxon>
        <taxon>Benincaseae</taxon>
        <taxon>Cucumis</taxon>
    </lineage>
</organism>
<protein>
    <recommendedName>
        <fullName evidence="5">Transmembrane protein</fullName>
    </recommendedName>
</protein>
<dbReference type="PANTHER" id="PTHR34558:SF4">
    <property type="entry name" value="TRANSMEMBRANE PROTEIN"/>
    <property type="match status" value="1"/>
</dbReference>
<feature type="chain" id="PRO_5001971984" description="Transmembrane protein" evidence="2">
    <location>
        <begin position="26"/>
        <end position="104"/>
    </location>
</feature>